<organism evidence="1 2">
    <name type="scientific">Russula earlei</name>
    <dbReference type="NCBI Taxonomy" id="71964"/>
    <lineage>
        <taxon>Eukaryota</taxon>
        <taxon>Fungi</taxon>
        <taxon>Dikarya</taxon>
        <taxon>Basidiomycota</taxon>
        <taxon>Agaricomycotina</taxon>
        <taxon>Agaricomycetes</taxon>
        <taxon>Russulales</taxon>
        <taxon>Russulaceae</taxon>
        <taxon>Russula</taxon>
    </lineage>
</organism>
<protein>
    <submittedName>
        <fullName evidence="1">Alpha/beta hydrolase family-domain-containing protein</fullName>
    </submittedName>
</protein>
<name>A0ACC0UQS8_9AGAM</name>
<keyword evidence="2" id="KW-1185">Reference proteome</keyword>
<comment type="caution">
    <text evidence="1">The sequence shown here is derived from an EMBL/GenBank/DDBJ whole genome shotgun (WGS) entry which is preliminary data.</text>
</comment>
<reference evidence="1" key="1">
    <citation type="submission" date="2021-03" db="EMBL/GenBank/DDBJ databases">
        <title>Evolutionary priming and transition to the ectomycorrhizal habit in an iconic lineage of mushroom-forming fungi: is preadaptation a requirement?</title>
        <authorList>
            <consortium name="DOE Joint Genome Institute"/>
            <person name="Looney B.P."/>
            <person name="Miyauchi S."/>
            <person name="Morin E."/>
            <person name="Drula E."/>
            <person name="Courty P.E."/>
            <person name="Chicoki N."/>
            <person name="Fauchery L."/>
            <person name="Kohler A."/>
            <person name="Kuo A."/>
            <person name="LaButti K."/>
            <person name="Pangilinan J."/>
            <person name="Lipzen A."/>
            <person name="Riley R."/>
            <person name="Andreopoulos W."/>
            <person name="He G."/>
            <person name="Johnson J."/>
            <person name="Barry K.W."/>
            <person name="Grigoriev I.V."/>
            <person name="Nagy L."/>
            <person name="Hibbett D."/>
            <person name="Henrissat B."/>
            <person name="Matheny P.B."/>
            <person name="Labbe J."/>
            <person name="Martin A.F."/>
        </authorList>
    </citation>
    <scope>NUCLEOTIDE SEQUENCE</scope>
    <source>
        <strain evidence="1">BPL698</strain>
    </source>
</reference>
<accession>A0ACC0UQS8</accession>
<keyword evidence="1" id="KW-0378">Hydrolase</keyword>
<proteinExistence type="predicted"/>
<dbReference type="Proteomes" id="UP001207468">
    <property type="component" value="Unassembled WGS sequence"/>
</dbReference>
<evidence type="ECO:0000313" key="2">
    <source>
        <dbReference type="Proteomes" id="UP001207468"/>
    </source>
</evidence>
<evidence type="ECO:0000313" key="1">
    <source>
        <dbReference type="EMBL" id="KAI9513434.1"/>
    </source>
</evidence>
<gene>
    <name evidence="1" type="ORF">F5148DRAFT_1273079</name>
</gene>
<dbReference type="EMBL" id="JAGFNK010000001">
    <property type="protein sequence ID" value="KAI9513434.1"/>
    <property type="molecule type" value="Genomic_DNA"/>
</dbReference>
<sequence>MSHSIPRPRQQRHSPLPTPKPTPLLPLLPPPEPLAYPALPCPSRDRRFTDAYSVTAHIIPAAFPRSSPFIPLPAFPDRDHESKDDRRVRVEQCTNELLSLQARHVPDHSGSQPRVLWNVLNRYETFESTLRHLFRASDQDKRYRIDEVWAFDAVQHGDSGLINAQQLGALFFWSDHARDILNFILNFLPEKTDSALPTHLPRVPARVSEAREKHGFSERQLVVIGHSFGGCAAVLAARSTPAPFSGLILVDPVIVPPSFPQDESKRQYMVGALPRRSVWPSRAEAYSLMSKSPFFGTWDPDVLRDYVDYALVEDSSGRVSLKCTSIQEASVFADENGRIEAWLALSQIENRIAMKWIVPSWEASVLRSDEFAQERVWRRPENATNALIRKAAHMVEADLAQGLHYSPLGSHEGYPRQSAGSG</sequence>